<evidence type="ECO:0000256" key="6">
    <source>
        <dbReference type="ARBA" id="ARBA00023136"/>
    </source>
</evidence>
<evidence type="ECO:0000256" key="4">
    <source>
        <dbReference type="ARBA" id="ARBA00022692"/>
    </source>
</evidence>
<feature type="transmembrane region" description="Helical" evidence="8">
    <location>
        <begin position="535"/>
        <end position="558"/>
    </location>
</feature>
<feature type="transmembrane region" description="Helical" evidence="8">
    <location>
        <begin position="740"/>
        <end position="763"/>
    </location>
</feature>
<comment type="similarity">
    <text evidence="2">Belongs to the CSC1 (TC 1.A.17) family.</text>
</comment>
<evidence type="ECO:0000313" key="13">
    <source>
        <dbReference type="Proteomes" id="UP001054902"/>
    </source>
</evidence>
<reference evidence="12 13" key="1">
    <citation type="journal article" date="2021" name="Sci. Rep.">
        <title>The genome of the diatom Chaetoceros tenuissimus carries an ancient integrated fragment of an extant virus.</title>
        <authorList>
            <person name="Hongo Y."/>
            <person name="Kimura K."/>
            <person name="Takaki Y."/>
            <person name="Yoshida Y."/>
            <person name="Baba S."/>
            <person name="Kobayashi G."/>
            <person name="Nagasaki K."/>
            <person name="Hano T."/>
            <person name="Tomaru Y."/>
        </authorList>
    </citation>
    <scope>NUCLEOTIDE SEQUENCE [LARGE SCALE GENOMIC DNA]</scope>
    <source>
        <strain evidence="12 13">NIES-3715</strain>
    </source>
</reference>
<dbReference type="InterPro" id="IPR045122">
    <property type="entry name" value="Csc1-like"/>
</dbReference>
<evidence type="ECO:0000259" key="10">
    <source>
        <dbReference type="Pfam" id="PF13967"/>
    </source>
</evidence>
<feature type="transmembrane region" description="Helical" evidence="8">
    <location>
        <begin position="486"/>
        <end position="509"/>
    </location>
</feature>
<organism evidence="12 13">
    <name type="scientific">Chaetoceros tenuissimus</name>
    <dbReference type="NCBI Taxonomy" id="426638"/>
    <lineage>
        <taxon>Eukaryota</taxon>
        <taxon>Sar</taxon>
        <taxon>Stramenopiles</taxon>
        <taxon>Ochrophyta</taxon>
        <taxon>Bacillariophyta</taxon>
        <taxon>Coscinodiscophyceae</taxon>
        <taxon>Chaetocerotophycidae</taxon>
        <taxon>Chaetocerotales</taxon>
        <taxon>Chaetocerotaceae</taxon>
        <taxon>Chaetoceros</taxon>
    </lineage>
</organism>
<evidence type="ECO:0000256" key="8">
    <source>
        <dbReference type="SAM" id="Phobius"/>
    </source>
</evidence>
<feature type="transmembrane region" description="Helical" evidence="8">
    <location>
        <begin position="40"/>
        <end position="57"/>
    </location>
</feature>
<dbReference type="InterPro" id="IPR032880">
    <property type="entry name" value="CSC1/OSCA1-like_N"/>
</dbReference>
<dbReference type="AlphaFoldDB" id="A0AAD3D2J1"/>
<dbReference type="GO" id="GO:0005886">
    <property type="term" value="C:plasma membrane"/>
    <property type="evidence" value="ECO:0007669"/>
    <property type="project" value="TreeGrafter"/>
</dbReference>
<evidence type="ECO:0000259" key="11">
    <source>
        <dbReference type="Pfam" id="PF14703"/>
    </source>
</evidence>
<keyword evidence="4 8" id="KW-0812">Transmembrane</keyword>
<dbReference type="Pfam" id="PF14703">
    <property type="entry name" value="PHM7_cyt"/>
    <property type="match status" value="1"/>
</dbReference>
<feature type="transmembrane region" description="Helical" evidence="8">
    <location>
        <begin position="690"/>
        <end position="720"/>
    </location>
</feature>
<feature type="transmembrane region" description="Helical" evidence="8">
    <location>
        <begin position="117"/>
        <end position="138"/>
    </location>
</feature>
<evidence type="ECO:0000256" key="3">
    <source>
        <dbReference type="ARBA" id="ARBA00022448"/>
    </source>
</evidence>
<gene>
    <name evidence="12" type="ORF">CTEN210_13173</name>
</gene>
<dbReference type="EMBL" id="BLLK01000055">
    <property type="protein sequence ID" value="GFH56697.1"/>
    <property type="molecule type" value="Genomic_DNA"/>
</dbReference>
<name>A0AAD3D2J1_9STRA</name>
<dbReference type="Pfam" id="PF13967">
    <property type="entry name" value="RSN1_TM"/>
    <property type="match status" value="1"/>
</dbReference>
<comment type="caution">
    <text evidence="12">The sequence shown here is derived from an EMBL/GenBank/DDBJ whole genome shotgun (WGS) entry which is preliminary data.</text>
</comment>
<feature type="domain" description="CSC1/OSCA1-like cytosolic" evidence="11">
    <location>
        <begin position="225"/>
        <end position="335"/>
    </location>
</feature>
<keyword evidence="13" id="KW-1185">Reference proteome</keyword>
<feature type="coiled-coil region" evidence="7">
    <location>
        <begin position="309"/>
        <end position="336"/>
    </location>
</feature>
<dbReference type="PANTHER" id="PTHR13018">
    <property type="entry name" value="PROBABLE MEMBRANE PROTEIN DUF221-RELATED"/>
    <property type="match status" value="1"/>
</dbReference>
<keyword evidence="3" id="KW-0813">Transport</keyword>
<comment type="subcellular location">
    <subcellularLocation>
        <location evidence="1">Membrane</location>
        <topology evidence="1">Multi-pass membrane protein</topology>
    </subcellularLocation>
</comment>
<proteinExistence type="inferred from homology"/>
<feature type="domain" description="CSC1/OSCA1-like N-terminal transmembrane" evidence="10">
    <location>
        <begin position="38"/>
        <end position="205"/>
    </location>
</feature>
<keyword evidence="7" id="KW-0175">Coiled coil</keyword>
<evidence type="ECO:0000256" key="1">
    <source>
        <dbReference type="ARBA" id="ARBA00004141"/>
    </source>
</evidence>
<sequence>MDGLTYQGLDQSLLPSRLLIEAEVDDVGDVTSTKVIAETFKIYGSVFLGLFALFIVLRSKFPLTFTYNSRSLKYMTPLSKDRHGTFNWIYKIFKFTDDEIFQHCGMSAIVYIRFLRLGLKVSGVGILCSFFLIPANLYGCNLIEDVTQAWNGTDGIKYNETCLGITDNVRKVSFGHLSDSSNSAFATTVAAYVMFGSAMYFIFDEFEWFTKKRHEFLTSQRCDNYSVYVEHIPKEYQTDDKLKAYFEQLNLHVIDAKMVRDIEMLEKKVAERESVLDSLEHAVNIRDVKKVEPTITKIGKTGPMKRNAIQNYSKELNSLNEDISSYVDKVAKKKQKEEEIEYTYEAGTNPPVDTIAENPFPIVLKEDTPLIVDSLKEDSMKKGHRKGASSLSAFGKKAFETAKAGVGGAVGGVASLALNMFEGEDLGQVRDSGFVTFSSLLAANQCTQSVHYAVPFKFVTTRAPRPEDIVWTNIGKSHKEQTVSKFLAQVATAATCLFWTIPVSFISSFSEVENLTALLPFLEKSIEKNPWLKEFLAMIAPLLLVILTSLLPAILTVFCKKEGHIGSDSLNASLLYKLALFMIIQIFFVQSISGSIFESLEVMLQDNTKIITQLAESIPGQAKSFIQFVQVQNFLGCGLELLRVPRVVMALIRNKVGPNLTEEEKAKPFLGILPMSESEELDYPMLFAELILYFMINLVYSSIAPIISYIMFLAFLVLTLVYRHQLIYTYNRENDDGGQLWASAIMLFITCMLISEVVLIGIVLLKKAFIAGMLLIPLIIITFLFTGYIKQQHFRVTVFAPTTLCASVDKANIDMDLGFLKNKYVQPALNTKDEYPDNIAIEDVKAYGNNEDALGRDNETDDVEFLGAGLETSTFEPLDKIETNTNVMKPIEHLGEVKSLGSGDFDDG</sequence>
<accession>A0AAD3D2J1</accession>
<feature type="transmembrane region" description="Helical" evidence="8">
    <location>
        <begin position="578"/>
        <end position="597"/>
    </location>
</feature>
<feature type="domain" description="CSC1/OSCA1-like 7TM region" evidence="9">
    <location>
        <begin position="485"/>
        <end position="762"/>
    </location>
</feature>
<dbReference type="InterPro" id="IPR027815">
    <property type="entry name" value="CSC1/OSCA1-like_cyt"/>
</dbReference>
<dbReference type="Pfam" id="PF02714">
    <property type="entry name" value="RSN1_7TM"/>
    <property type="match status" value="1"/>
</dbReference>
<dbReference type="Proteomes" id="UP001054902">
    <property type="component" value="Unassembled WGS sequence"/>
</dbReference>
<dbReference type="InterPro" id="IPR003864">
    <property type="entry name" value="CSC1/OSCA1-like_7TM"/>
</dbReference>
<dbReference type="GO" id="GO:0005227">
    <property type="term" value="F:calcium-activated cation channel activity"/>
    <property type="evidence" value="ECO:0007669"/>
    <property type="project" value="InterPro"/>
</dbReference>
<protein>
    <recommendedName>
        <fullName evidence="14">CSC1/OSCA1-like 7TM region domain-containing protein</fullName>
    </recommendedName>
</protein>
<feature type="transmembrane region" description="Helical" evidence="8">
    <location>
        <begin position="184"/>
        <end position="203"/>
    </location>
</feature>
<evidence type="ECO:0000259" key="9">
    <source>
        <dbReference type="Pfam" id="PF02714"/>
    </source>
</evidence>
<feature type="transmembrane region" description="Helical" evidence="8">
    <location>
        <begin position="769"/>
        <end position="789"/>
    </location>
</feature>
<keyword evidence="6 8" id="KW-0472">Membrane</keyword>
<evidence type="ECO:0000256" key="2">
    <source>
        <dbReference type="ARBA" id="ARBA00007779"/>
    </source>
</evidence>
<evidence type="ECO:0000313" key="12">
    <source>
        <dbReference type="EMBL" id="GFH56697.1"/>
    </source>
</evidence>
<evidence type="ECO:0000256" key="7">
    <source>
        <dbReference type="SAM" id="Coils"/>
    </source>
</evidence>
<evidence type="ECO:0008006" key="14">
    <source>
        <dbReference type="Google" id="ProtNLM"/>
    </source>
</evidence>
<keyword evidence="5 8" id="KW-1133">Transmembrane helix</keyword>
<evidence type="ECO:0000256" key="5">
    <source>
        <dbReference type="ARBA" id="ARBA00022989"/>
    </source>
</evidence>
<dbReference type="PANTHER" id="PTHR13018:SF5">
    <property type="entry name" value="RE44586P"/>
    <property type="match status" value="1"/>
</dbReference>